<comment type="caution">
    <text evidence="1">The sequence shown here is derived from an EMBL/GenBank/DDBJ whole genome shotgun (WGS) entry which is preliminary data.</text>
</comment>
<keyword evidence="2" id="KW-1185">Reference proteome</keyword>
<protein>
    <submittedName>
        <fullName evidence="1">Uncharacterized protein</fullName>
    </submittedName>
</protein>
<reference evidence="1 2" key="1">
    <citation type="submission" date="2024-09" db="EMBL/GenBank/DDBJ databases">
        <title>Chromosome-scale assembly of Riccia fluitans.</title>
        <authorList>
            <person name="Paukszto L."/>
            <person name="Sawicki J."/>
            <person name="Karawczyk K."/>
            <person name="Piernik-Szablinska J."/>
            <person name="Szczecinska M."/>
            <person name="Mazdziarz M."/>
        </authorList>
    </citation>
    <scope>NUCLEOTIDE SEQUENCE [LARGE SCALE GENOMIC DNA]</scope>
    <source>
        <strain evidence="1">Rf_01</strain>
        <tissue evidence="1">Aerial parts of the thallus</tissue>
    </source>
</reference>
<evidence type="ECO:0000313" key="1">
    <source>
        <dbReference type="EMBL" id="KAL2613823.1"/>
    </source>
</evidence>
<proteinExistence type="predicted"/>
<name>A0ABD1XXZ4_9MARC</name>
<dbReference type="Proteomes" id="UP001605036">
    <property type="component" value="Unassembled WGS sequence"/>
</dbReference>
<accession>A0ABD1XXZ4</accession>
<dbReference type="EMBL" id="JBHFFA010000007">
    <property type="protein sequence ID" value="KAL2613823.1"/>
    <property type="molecule type" value="Genomic_DNA"/>
</dbReference>
<evidence type="ECO:0000313" key="2">
    <source>
        <dbReference type="Proteomes" id="UP001605036"/>
    </source>
</evidence>
<gene>
    <name evidence="1" type="ORF">R1flu_025515</name>
</gene>
<organism evidence="1 2">
    <name type="scientific">Riccia fluitans</name>
    <dbReference type="NCBI Taxonomy" id="41844"/>
    <lineage>
        <taxon>Eukaryota</taxon>
        <taxon>Viridiplantae</taxon>
        <taxon>Streptophyta</taxon>
        <taxon>Embryophyta</taxon>
        <taxon>Marchantiophyta</taxon>
        <taxon>Marchantiopsida</taxon>
        <taxon>Marchantiidae</taxon>
        <taxon>Marchantiales</taxon>
        <taxon>Ricciaceae</taxon>
        <taxon>Riccia</taxon>
    </lineage>
</organism>
<dbReference type="AlphaFoldDB" id="A0ABD1XXZ4"/>
<sequence>MFVNVNLDVIIYVGRSEYRCLELNVKKLYVVKSKAALGNKLKDKPVKEYPQVFTDFIHDNHNFNHFEHEAIKDALSNGIFNALGNNASKYIPHQRLGCPKPPADKGNIEKEAAKHQWKGKVVALANRKKKKDTNIAVEKLLS</sequence>